<reference evidence="2" key="1">
    <citation type="submission" date="2020-11" db="EMBL/GenBank/DDBJ databases">
        <title>Chlorella ohadii genome sequencing and assembly.</title>
        <authorList>
            <person name="Murik O."/>
            <person name="Treves H."/>
            <person name="Kedem I."/>
            <person name="Shotland Y."/>
            <person name="Kaplan A."/>
        </authorList>
    </citation>
    <scope>NUCLEOTIDE SEQUENCE</scope>
    <source>
        <strain evidence="2">1</strain>
    </source>
</reference>
<name>A0AAD5H6H1_9CHLO</name>
<comment type="caution">
    <text evidence="2">The sequence shown here is derived from an EMBL/GenBank/DDBJ whole genome shotgun (WGS) entry which is preliminary data.</text>
</comment>
<evidence type="ECO:0000313" key="2">
    <source>
        <dbReference type="EMBL" id="KAI7842643.1"/>
    </source>
</evidence>
<evidence type="ECO:0000313" key="3">
    <source>
        <dbReference type="Proteomes" id="UP001205105"/>
    </source>
</evidence>
<sequence>MLAAGQADGIGRLMRAWRWAVDHPQQALGRLAQLHPNIVCERVRSRQPALPLALPALTLPPPASGGLHSIVAFLLASGDQAEASRRAGLLQQQLDAANRFHLTDADLPDAAFAPAAADRGHCQAAITSTDRLLFPGECHPTVQLPGFGQQPFDLTAAAVVLAVLDGQHSYPESLLLLGQPEDGDGSSGEGGSEGESEDDEGYSRGGGRAAVQLQCQYQIVSVCGNAWCIRHARIGHMHMKTAQLTICHQLAKGNVQHFVPPAYQQAAAVARHCRHNNRQYISSEPLLHYLTDGPHPGPCFTLFYNEQTVAERAHANGLATMATH</sequence>
<accession>A0AAD5H6H1</accession>
<proteinExistence type="predicted"/>
<keyword evidence="3" id="KW-1185">Reference proteome</keyword>
<dbReference type="AlphaFoldDB" id="A0AAD5H6H1"/>
<gene>
    <name evidence="2" type="ORF">COHA_003747</name>
</gene>
<dbReference type="Proteomes" id="UP001205105">
    <property type="component" value="Unassembled WGS sequence"/>
</dbReference>
<organism evidence="2 3">
    <name type="scientific">Chlorella ohadii</name>
    <dbReference type="NCBI Taxonomy" id="2649997"/>
    <lineage>
        <taxon>Eukaryota</taxon>
        <taxon>Viridiplantae</taxon>
        <taxon>Chlorophyta</taxon>
        <taxon>core chlorophytes</taxon>
        <taxon>Trebouxiophyceae</taxon>
        <taxon>Chlorellales</taxon>
        <taxon>Chlorellaceae</taxon>
        <taxon>Chlorella clade</taxon>
        <taxon>Chlorella</taxon>
    </lineage>
</organism>
<dbReference type="EMBL" id="JADXDR010000050">
    <property type="protein sequence ID" value="KAI7842643.1"/>
    <property type="molecule type" value="Genomic_DNA"/>
</dbReference>
<protein>
    <submittedName>
        <fullName evidence="2">Uncharacterized protein</fullName>
    </submittedName>
</protein>
<feature type="region of interest" description="Disordered" evidence="1">
    <location>
        <begin position="175"/>
        <end position="205"/>
    </location>
</feature>
<evidence type="ECO:0000256" key="1">
    <source>
        <dbReference type="SAM" id="MobiDB-lite"/>
    </source>
</evidence>